<dbReference type="RefSeq" id="WP_035852251.1">
    <property type="nucleotide sequence ID" value="NZ_KK073874.1"/>
</dbReference>
<name>A0A011AKE9_9ACTN</name>
<dbReference type="InterPro" id="IPR014867">
    <property type="entry name" value="Spore_coat_CotH_CotH2/3/7"/>
</dbReference>
<keyword evidence="3" id="KW-1185">Reference proteome</keyword>
<evidence type="ECO:0000256" key="1">
    <source>
        <dbReference type="SAM" id="MobiDB-lite"/>
    </source>
</evidence>
<protein>
    <submittedName>
        <fullName evidence="2">Spore coat assembly protein</fullName>
    </submittedName>
</protein>
<accession>A0A011AKE9</accession>
<feature type="region of interest" description="Disordered" evidence="1">
    <location>
        <begin position="424"/>
        <end position="467"/>
    </location>
</feature>
<dbReference type="HOGENOM" id="CLU_021844_0_0_11"/>
<dbReference type="Pfam" id="PF08757">
    <property type="entry name" value="CotH"/>
    <property type="match status" value="1"/>
</dbReference>
<dbReference type="AlphaFoldDB" id="A0A011AKE9"/>
<dbReference type="PANTHER" id="PTHR40050">
    <property type="entry name" value="INNER SPORE COAT PROTEIN H"/>
    <property type="match status" value="1"/>
</dbReference>
<reference evidence="2 3" key="1">
    <citation type="submission" date="2013-07" db="EMBL/GenBank/DDBJ databases">
        <authorList>
            <consortium name="DOE Joint Genome Institute"/>
            <person name="Eisen J."/>
            <person name="Huntemann M."/>
            <person name="Han J."/>
            <person name="Chen A."/>
            <person name="Kyrpides N."/>
            <person name="Mavromatis K."/>
            <person name="Markowitz V."/>
            <person name="Palaniappan K."/>
            <person name="Ivanova N."/>
            <person name="Schaumberg A."/>
            <person name="Pati A."/>
            <person name="Liolios K."/>
            <person name="Nordberg H.P."/>
            <person name="Cantor M.N."/>
            <person name="Hua S.X."/>
            <person name="Woyke T."/>
        </authorList>
    </citation>
    <scope>NUCLEOTIDE SEQUENCE [LARGE SCALE GENOMIC DNA]</scope>
    <source>
        <strain evidence="2 3">DSM 44712</strain>
    </source>
</reference>
<gene>
    <name evidence="2" type="ORF">CryarDRAFT_3631</name>
</gene>
<dbReference type="Proteomes" id="UP000021053">
    <property type="component" value="Unassembled WGS sequence"/>
</dbReference>
<proteinExistence type="predicted"/>
<comment type="caution">
    <text evidence="2">The sequence shown here is derived from an EMBL/GenBank/DDBJ whole genome shotgun (WGS) entry which is preliminary data.</text>
</comment>
<feature type="compositionally biased region" description="Low complexity" evidence="1">
    <location>
        <begin position="178"/>
        <end position="199"/>
    </location>
</feature>
<dbReference type="EMBL" id="JFBT01000001">
    <property type="protein sequence ID" value="EXG82446.1"/>
    <property type="molecule type" value="Genomic_DNA"/>
</dbReference>
<dbReference type="PATRIC" id="fig|927661.3.peg.3593"/>
<organism evidence="2 3">
    <name type="scientific">Cryptosporangium arvum DSM 44712</name>
    <dbReference type="NCBI Taxonomy" id="927661"/>
    <lineage>
        <taxon>Bacteria</taxon>
        <taxon>Bacillati</taxon>
        <taxon>Actinomycetota</taxon>
        <taxon>Actinomycetes</taxon>
        <taxon>Cryptosporangiales</taxon>
        <taxon>Cryptosporangiaceae</taxon>
        <taxon>Cryptosporangium</taxon>
    </lineage>
</organism>
<dbReference type="OrthoDB" id="3280828at2"/>
<feature type="compositionally biased region" description="Low complexity" evidence="1">
    <location>
        <begin position="438"/>
        <end position="451"/>
    </location>
</feature>
<sequence length="556" mass="59721">MAPLPPTRRQKVVRRLPRRVRHYWKLLVACVAFVGVLAVVLGTVSVRPYVTSASDEGADAVTQNVAGTKDLFDAGVAHSIQLSFTQAAYDKMLDQYFQDGEKEYVEADLTIDGTRLPSVGIRLKGNSTLGGLTRDGKAATRGPGGFGGENRPGRDAQPPGGGFPQNGQLPEGFTPPDGAQQPGAAQPGQQQPGAAQPGQQPGGGFGRTALKAEEPEKLPWLIRVDEFVEGRRYQGHRDLAVRVSGMGGGTTVLNEAVSLQVLAAAGEVAQKYAYTSFTVNDRPTTARLVVEHPDENFADQMDGTGVLYKSLATGRFTDQGDDQTDYQDDFQQITKKGSQDLQPVIDLIRWVTTSSDKEFDAKLDEHVDVESFARYLAVQNLLLNFDDMSGPGRNYYLWYDLSTKKFSVVGWDYNLTMSGDGTSGPHDSVSMGFGGDRPQGQQQGAQQPPAGMQLPEGVEMPGGNGGPGGLGGGHTLKERFLASAAFDEVYETAYRELYTKIYGSGSALSAVKNIVAVLRTVDGGDSGTLASESSQLEDLITRRTSSLAQDEVITQR</sequence>
<evidence type="ECO:0000313" key="2">
    <source>
        <dbReference type="EMBL" id="EXG82446.1"/>
    </source>
</evidence>
<evidence type="ECO:0000313" key="3">
    <source>
        <dbReference type="Proteomes" id="UP000021053"/>
    </source>
</evidence>
<dbReference type="PANTHER" id="PTHR40050:SF1">
    <property type="entry name" value="INNER SPORE COAT PROTEIN H"/>
    <property type="match status" value="1"/>
</dbReference>
<feature type="region of interest" description="Disordered" evidence="1">
    <location>
        <begin position="122"/>
        <end position="208"/>
    </location>
</feature>